<organism evidence="1 2">
    <name type="scientific">Ameca splendens</name>
    <dbReference type="NCBI Taxonomy" id="208324"/>
    <lineage>
        <taxon>Eukaryota</taxon>
        <taxon>Metazoa</taxon>
        <taxon>Chordata</taxon>
        <taxon>Craniata</taxon>
        <taxon>Vertebrata</taxon>
        <taxon>Euteleostomi</taxon>
        <taxon>Actinopterygii</taxon>
        <taxon>Neopterygii</taxon>
        <taxon>Teleostei</taxon>
        <taxon>Neoteleostei</taxon>
        <taxon>Acanthomorphata</taxon>
        <taxon>Ovalentaria</taxon>
        <taxon>Atherinomorphae</taxon>
        <taxon>Cyprinodontiformes</taxon>
        <taxon>Goodeidae</taxon>
        <taxon>Ameca</taxon>
    </lineage>
</organism>
<gene>
    <name evidence="1" type="ORF">AMECASPLE_030521</name>
</gene>
<dbReference type="Proteomes" id="UP001469553">
    <property type="component" value="Unassembled WGS sequence"/>
</dbReference>
<dbReference type="EMBL" id="JAHRIP010031865">
    <property type="protein sequence ID" value="MEQ2293171.1"/>
    <property type="molecule type" value="Genomic_DNA"/>
</dbReference>
<sequence length="112" mass="13057">MKPIPLDKNLLHMDWIGILHIWHHTGLMVALTFSSPDVHQNEESYEKITLSQSFSDHPWTFCRISSLSLVVFLDRSVFFTALLFQQSLHHRVCRSVDYCCKFASNYFDSCCS</sequence>
<protein>
    <submittedName>
        <fullName evidence="1">Uncharacterized protein</fullName>
    </submittedName>
</protein>
<comment type="caution">
    <text evidence="1">The sequence shown here is derived from an EMBL/GenBank/DDBJ whole genome shotgun (WGS) entry which is preliminary data.</text>
</comment>
<evidence type="ECO:0000313" key="1">
    <source>
        <dbReference type="EMBL" id="MEQ2293171.1"/>
    </source>
</evidence>
<keyword evidence="2" id="KW-1185">Reference proteome</keyword>
<name>A0ABV0YHH9_9TELE</name>
<evidence type="ECO:0000313" key="2">
    <source>
        <dbReference type="Proteomes" id="UP001469553"/>
    </source>
</evidence>
<proteinExistence type="predicted"/>
<accession>A0ABV0YHH9</accession>
<reference evidence="1 2" key="1">
    <citation type="submission" date="2021-06" db="EMBL/GenBank/DDBJ databases">
        <authorList>
            <person name="Palmer J.M."/>
        </authorList>
    </citation>
    <scope>NUCLEOTIDE SEQUENCE [LARGE SCALE GENOMIC DNA]</scope>
    <source>
        <strain evidence="1 2">AS_MEX2019</strain>
        <tissue evidence="1">Muscle</tissue>
    </source>
</reference>